<dbReference type="RefSeq" id="WP_086434258.1">
    <property type="nucleotide sequence ID" value="NZ_FXWH01000001.1"/>
</dbReference>
<organism evidence="2 3">
    <name type="scientific">Pseudidiomarina planktonica</name>
    <dbReference type="NCBI Taxonomy" id="1323738"/>
    <lineage>
        <taxon>Bacteria</taxon>
        <taxon>Pseudomonadati</taxon>
        <taxon>Pseudomonadota</taxon>
        <taxon>Gammaproteobacteria</taxon>
        <taxon>Alteromonadales</taxon>
        <taxon>Idiomarinaceae</taxon>
        <taxon>Pseudidiomarina</taxon>
    </lineage>
</organism>
<dbReference type="Proteomes" id="UP000194450">
    <property type="component" value="Unassembled WGS sequence"/>
</dbReference>
<keyword evidence="3" id="KW-1185">Reference proteome</keyword>
<dbReference type="InterPro" id="IPR029068">
    <property type="entry name" value="Glyas_Bleomycin-R_OHBP_Dase"/>
</dbReference>
<feature type="domain" description="Glyoxalase/fosfomycin resistance/dioxygenase" evidence="1">
    <location>
        <begin position="3"/>
        <end position="52"/>
    </location>
</feature>
<dbReference type="Pfam" id="PF00903">
    <property type="entry name" value="Glyoxalase"/>
    <property type="match status" value="1"/>
</dbReference>
<dbReference type="AlphaFoldDB" id="A0A1Y6ERT4"/>
<dbReference type="EMBL" id="FXWH01000001">
    <property type="protein sequence ID" value="SMQ64979.1"/>
    <property type="molecule type" value="Genomic_DNA"/>
</dbReference>
<sequence length="155" mass="17271">MTNSCVLYADDLTSSINFYQNQLGFSLESSNDDCAHLQLDNRHLTICQKSGAVGSSVASKNCCMTLSQRQLHQLLKSPDLLERPFMAVRGNSVEVLPLVLRDPAGNRLSTCFAPRTNNVKPAVTEKSSGAQKKSAWWQQLTRVFSELAEFNGYRR</sequence>
<evidence type="ECO:0000259" key="1">
    <source>
        <dbReference type="Pfam" id="PF00903"/>
    </source>
</evidence>
<proteinExistence type="predicted"/>
<accession>A0A1Y6ERT4</accession>
<protein>
    <recommendedName>
        <fullName evidence="1">Glyoxalase/fosfomycin resistance/dioxygenase domain-containing protein</fullName>
    </recommendedName>
</protein>
<gene>
    <name evidence="2" type="ORF">SAMN06297229_1151</name>
</gene>
<name>A0A1Y6ERT4_9GAMM</name>
<reference evidence="3" key="1">
    <citation type="submission" date="2017-04" db="EMBL/GenBank/DDBJ databases">
        <authorList>
            <person name="Varghese N."/>
            <person name="Submissions S."/>
        </authorList>
    </citation>
    <scope>NUCLEOTIDE SEQUENCE [LARGE SCALE GENOMIC DNA]</scope>
</reference>
<evidence type="ECO:0000313" key="2">
    <source>
        <dbReference type="EMBL" id="SMQ64979.1"/>
    </source>
</evidence>
<dbReference type="SUPFAM" id="SSF54593">
    <property type="entry name" value="Glyoxalase/Bleomycin resistance protein/Dihydroxybiphenyl dioxygenase"/>
    <property type="match status" value="1"/>
</dbReference>
<evidence type="ECO:0000313" key="3">
    <source>
        <dbReference type="Proteomes" id="UP000194450"/>
    </source>
</evidence>
<dbReference type="InterPro" id="IPR004360">
    <property type="entry name" value="Glyas_Fos-R_dOase_dom"/>
</dbReference>
<dbReference type="Gene3D" id="3.10.180.10">
    <property type="entry name" value="2,3-Dihydroxybiphenyl 1,2-Dioxygenase, domain 1"/>
    <property type="match status" value="1"/>
</dbReference>